<protein>
    <submittedName>
        <fullName evidence="7">Arylsulfatase</fullName>
        <ecNumber evidence="7">3.1.6.1</ecNumber>
    </submittedName>
</protein>
<keyword evidence="4" id="KW-0106">Calcium</keyword>
<evidence type="ECO:0000313" key="8">
    <source>
        <dbReference type="Proteomes" id="UP000315349"/>
    </source>
</evidence>
<organism evidence="7 8">
    <name type="scientific">Planctopirus ephydatiae</name>
    <dbReference type="NCBI Taxonomy" id="2528019"/>
    <lineage>
        <taxon>Bacteria</taxon>
        <taxon>Pseudomonadati</taxon>
        <taxon>Planctomycetota</taxon>
        <taxon>Planctomycetia</taxon>
        <taxon>Planctomycetales</taxon>
        <taxon>Planctomycetaceae</taxon>
        <taxon>Planctopirus</taxon>
    </lineage>
</organism>
<keyword evidence="2" id="KW-0479">Metal-binding</keyword>
<dbReference type="GO" id="GO:0046872">
    <property type="term" value="F:metal ion binding"/>
    <property type="evidence" value="ECO:0007669"/>
    <property type="project" value="UniProtKB-KW"/>
</dbReference>
<dbReference type="EMBL" id="CP036299">
    <property type="protein sequence ID" value="QDV29954.1"/>
    <property type="molecule type" value="Genomic_DNA"/>
</dbReference>
<dbReference type="Gene3D" id="3.30.1120.10">
    <property type="match status" value="1"/>
</dbReference>
<comment type="similarity">
    <text evidence="1">Belongs to the sulfatase family.</text>
</comment>
<dbReference type="SUPFAM" id="SSF53649">
    <property type="entry name" value="Alkaline phosphatase-like"/>
    <property type="match status" value="1"/>
</dbReference>
<dbReference type="RefSeq" id="WP_145298550.1">
    <property type="nucleotide sequence ID" value="NZ_CP036299.1"/>
</dbReference>
<dbReference type="InterPro" id="IPR050738">
    <property type="entry name" value="Sulfatase"/>
</dbReference>
<dbReference type="Gene3D" id="3.40.720.10">
    <property type="entry name" value="Alkaline Phosphatase, subunit A"/>
    <property type="match status" value="1"/>
</dbReference>
<gene>
    <name evidence="7" type="primary">atsA_11</name>
    <name evidence="7" type="ORF">Spb1_18800</name>
</gene>
<dbReference type="AlphaFoldDB" id="A0A518GN22"/>
<evidence type="ECO:0000256" key="5">
    <source>
        <dbReference type="SAM" id="MobiDB-lite"/>
    </source>
</evidence>
<sequence length="487" mass="53380">MRQWLYWQLEAGCSQISAFAFCMLALVITPVIAADRPNILLIVGDDMGYADVGFHGCKDIPTPSLDALAKSGVQFSSGYVTGPYCSPTRAGLLTGRYQQRFGHEFNPSGANTGLPLTEMTIADRLKQAGYTTGLVGKWHLGSQPTMHPQKRGFDEFIGFLGGAHSFFDAQGILRGQEPVKTIDYTTDFFGREAGSFIEKHRDKPWFLYLSFNAVHTPMHATEDRLAKLAGITDRERRTYAAMMLAMDEAIGKVLAQLETTGQKHKTLVMFISDNGGPTMPGVTINGSINTPLRGSKRTTLEGGIRVPFVVSWPGTIAPAVFDSPVIQLDLTATAFAVAGAEKDVKSDGVNLLPYLQGKQNGVPHAALFWRFGEQMAVRAGDYKLVRYDSNADTLTGKGNQLVTAAKLYHLKEDLGETKDLAASMPEKVAEMQAKWDRWNQQNIPPLWGGGNKVAGNGEPRSSQSRKASQKLERSEKRRQQSTSGERQ</sequence>
<evidence type="ECO:0000259" key="6">
    <source>
        <dbReference type="Pfam" id="PF00884"/>
    </source>
</evidence>
<evidence type="ECO:0000256" key="4">
    <source>
        <dbReference type="ARBA" id="ARBA00022837"/>
    </source>
</evidence>
<dbReference type="InterPro" id="IPR000917">
    <property type="entry name" value="Sulfatase_N"/>
</dbReference>
<feature type="compositionally biased region" description="Basic and acidic residues" evidence="5">
    <location>
        <begin position="469"/>
        <end position="478"/>
    </location>
</feature>
<dbReference type="EC" id="3.1.6.1" evidence="7"/>
<dbReference type="OrthoDB" id="9783154at2"/>
<dbReference type="PANTHER" id="PTHR42693">
    <property type="entry name" value="ARYLSULFATASE FAMILY MEMBER"/>
    <property type="match status" value="1"/>
</dbReference>
<dbReference type="Pfam" id="PF00884">
    <property type="entry name" value="Sulfatase"/>
    <property type="match status" value="1"/>
</dbReference>
<dbReference type="Proteomes" id="UP000315349">
    <property type="component" value="Chromosome"/>
</dbReference>
<evidence type="ECO:0000313" key="7">
    <source>
        <dbReference type="EMBL" id="QDV29954.1"/>
    </source>
</evidence>
<name>A0A518GN22_9PLAN</name>
<dbReference type="InterPro" id="IPR024607">
    <property type="entry name" value="Sulfatase_CS"/>
</dbReference>
<keyword evidence="8" id="KW-1185">Reference proteome</keyword>
<evidence type="ECO:0000256" key="2">
    <source>
        <dbReference type="ARBA" id="ARBA00022723"/>
    </source>
</evidence>
<dbReference type="KEGG" id="peh:Spb1_18800"/>
<evidence type="ECO:0000256" key="1">
    <source>
        <dbReference type="ARBA" id="ARBA00008779"/>
    </source>
</evidence>
<reference evidence="7 8" key="1">
    <citation type="submission" date="2019-02" db="EMBL/GenBank/DDBJ databases">
        <title>Deep-cultivation of Planctomycetes and their phenomic and genomic characterization uncovers novel biology.</title>
        <authorList>
            <person name="Wiegand S."/>
            <person name="Jogler M."/>
            <person name="Boedeker C."/>
            <person name="Pinto D."/>
            <person name="Vollmers J."/>
            <person name="Rivas-Marin E."/>
            <person name="Kohn T."/>
            <person name="Peeters S.H."/>
            <person name="Heuer A."/>
            <person name="Rast P."/>
            <person name="Oberbeckmann S."/>
            <person name="Bunk B."/>
            <person name="Jeske O."/>
            <person name="Meyerdierks A."/>
            <person name="Storesund J.E."/>
            <person name="Kallscheuer N."/>
            <person name="Luecker S."/>
            <person name="Lage O.M."/>
            <person name="Pohl T."/>
            <person name="Merkel B.J."/>
            <person name="Hornburger P."/>
            <person name="Mueller R.-W."/>
            <person name="Bruemmer F."/>
            <person name="Labrenz M."/>
            <person name="Spormann A.M."/>
            <person name="Op den Camp H."/>
            <person name="Overmann J."/>
            <person name="Amann R."/>
            <person name="Jetten M.S.M."/>
            <person name="Mascher T."/>
            <person name="Medema M.H."/>
            <person name="Devos D.P."/>
            <person name="Kaster A.-K."/>
            <person name="Ovreas L."/>
            <person name="Rohde M."/>
            <person name="Galperin M.Y."/>
            <person name="Jogler C."/>
        </authorList>
    </citation>
    <scope>NUCLEOTIDE SEQUENCE [LARGE SCALE GENOMIC DNA]</scope>
    <source>
        <strain evidence="7 8">Spb1</strain>
    </source>
</reference>
<dbReference type="InterPro" id="IPR017850">
    <property type="entry name" value="Alkaline_phosphatase_core_sf"/>
</dbReference>
<evidence type="ECO:0000256" key="3">
    <source>
        <dbReference type="ARBA" id="ARBA00022801"/>
    </source>
</evidence>
<dbReference type="PANTHER" id="PTHR42693:SF53">
    <property type="entry name" value="ENDO-4-O-SULFATASE"/>
    <property type="match status" value="1"/>
</dbReference>
<dbReference type="PROSITE" id="PS00149">
    <property type="entry name" value="SULFATASE_2"/>
    <property type="match status" value="1"/>
</dbReference>
<proteinExistence type="inferred from homology"/>
<feature type="region of interest" description="Disordered" evidence="5">
    <location>
        <begin position="441"/>
        <end position="487"/>
    </location>
</feature>
<feature type="domain" description="Sulfatase N-terminal" evidence="6">
    <location>
        <begin position="37"/>
        <end position="339"/>
    </location>
</feature>
<keyword evidence="3 7" id="KW-0378">Hydrolase</keyword>
<dbReference type="GO" id="GO:0004065">
    <property type="term" value="F:arylsulfatase activity"/>
    <property type="evidence" value="ECO:0007669"/>
    <property type="project" value="UniProtKB-EC"/>
</dbReference>
<accession>A0A518GN22</accession>